<gene>
    <name evidence="1" type="ORF">CAMGR0001_1105</name>
</gene>
<proteinExistence type="predicted"/>
<dbReference type="AlphaFoldDB" id="C8PIQ6"/>
<keyword evidence="2" id="KW-1185">Reference proteome</keyword>
<sequence length="38" mass="4553">MIKLLHSHPCCGRFKFTTKLYGRNFIKFKPPNPLKFSR</sequence>
<dbReference type="Proteomes" id="UP000005709">
    <property type="component" value="Unassembled WGS sequence"/>
</dbReference>
<organism evidence="1 2">
    <name type="scientific">Campylobacter gracilis RM3268</name>
    <dbReference type="NCBI Taxonomy" id="553220"/>
    <lineage>
        <taxon>Bacteria</taxon>
        <taxon>Pseudomonadati</taxon>
        <taxon>Campylobacterota</taxon>
        <taxon>Epsilonproteobacteria</taxon>
        <taxon>Campylobacterales</taxon>
        <taxon>Campylobacteraceae</taxon>
        <taxon>Campylobacter</taxon>
    </lineage>
</organism>
<evidence type="ECO:0000313" key="1">
    <source>
        <dbReference type="EMBL" id="EEV16811.1"/>
    </source>
</evidence>
<reference evidence="1 2" key="1">
    <citation type="submission" date="2009-07" db="EMBL/GenBank/DDBJ databases">
        <authorList>
            <person name="Madupu R."/>
            <person name="Sebastian Y."/>
            <person name="Durkin A.S."/>
            <person name="Torralba M."/>
            <person name="Methe B."/>
            <person name="Sutton G.G."/>
            <person name="Strausberg R.L."/>
            <person name="Nelson K.E."/>
        </authorList>
    </citation>
    <scope>NUCLEOTIDE SEQUENCE [LARGE SCALE GENOMIC DNA]</scope>
    <source>
        <strain evidence="1 2">RM3268</strain>
    </source>
</reference>
<evidence type="ECO:0000313" key="2">
    <source>
        <dbReference type="Proteomes" id="UP000005709"/>
    </source>
</evidence>
<accession>C8PIQ6</accession>
<comment type="caution">
    <text evidence="1">The sequence shown here is derived from an EMBL/GenBank/DDBJ whole genome shotgun (WGS) entry which is preliminary data.</text>
</comment>
<protein>
    <submittedName>
        <fullName evidence="1">Uncharacterized protein</fullName>
    </submittedName>
</protein>
<dbReference type="EMBL" id="ACYG01000027">
    <property type="protein sequence ID" value="EEV16811.1"/>
    <property type="molecule type" value="Genomic_DNA"/>
</dbReference>
<name>C8PIQ6_9BACT</name>